<dbReference type="PANTHER" id="PTHR33064:SF37">
    <property type="entry name" value="RIBONUCLEASE H"/>
    <property type="match status" value="1"/>
</dbReference>
<keyword evidence="1" id="KW-0548">Nucleotidyltransferase</keyword>
<dbReference type="AlphaFoldDB" id="A0A5B6VA56"/>
<organism evidence="1 2">
    <name type="scientific">Gossypium australe</name>
    <dbReference type="NCBI Taxonomy" id="47621"/>
    <lineage>
        <taxon>Eukaryota</taxon>
        <taxon>Viridiplantae</taxon>
        <taxon>Streptophyta</taxon>
        <taxon>Embryophyta</taxon>
        <taxon>Tracheophyta</taxon>
        <taxon>Spermatophyta</taxon>
        <taxon>Magnoliopsida</taxon>
        <taxon>eudicotyledons</taxon>
        <taxon>Gunneridae</taxon>
        <taxon>Pentapetalae</taxon>
        <taxon>rosids</taxon>
        <taxon>malvids</taxon>
        <taxon>Malvales</taxon>
        <taxon>Malvaceae</taxon>
        <taxon>Malvoideae</taxon>
        <taxon>Gossypium</taxon>
    </lineage>
</organism>
<dbReference type="InterPro" id="IPR051320">
    <property type="entry name" value="Viral_Replic_Matur_Polypro"/>
</dbReference>
<name>A0A5B6VA56_9ROSI</name>
<dbReference type="Proteomes" id="UP000325315">
    <property type="component" value="Unassembled WGS sequence"/>
</dbReference>
<evidence type="ECO:0000313" key="1">
    <source>
        <dbReference type="EMBL" id="KAA3466068.1"/>
    </source>
</evidence>
<dbReference type="GO" id="GO:0003964">
    <property type="term" value="F:RNA-directed DNA polymerase activity"/>
    <property type="evidence" value="ECO:0007669"/>
    <property type="project" value="UniProtKB-KW"/>
</dbReference>
<keyword evidence="1" id="KW-0695">RNA-directed DNA polymerase</keyword>
<protein>
    <submittedName>
        <fullName evidence="1">RNA-directed DNA polymerase-like protein</fullName>
    </submittedName>
</protein>
<accession>A0A5B6VA56</accession>
<dbReference type="OrthoDB" id="415724at2759"/>
<comment type="caution">
    <text evidence="1">The sequence shown here is derived from an EMBL/GenBank/DDBJ whole genome shotgun (WGS) entry which is preliminary data.</text>
</comment>
<gene>
    <name evidence="1" type="ORF">EPI10_001189</name>
</gene>
<keyword evidence="1" id="KW-0808">Transferase</keyword>
<dbReference type="InterPro" id="IPR043128">
    <property type="entry name" value="Rev_trsase/Diguanyl_cyclase"/>
</dbReference>
<sequence length="128" mass="14776">MNSLFYCTCMMSIIFIDDFLVYSKNVAGHEEHVAIVLRTLRENKLYAKFSHAISTEGIKVDPDKIKVVLNWNLPRNITDVCSFLGLVGYYRLFVKRFAMKKEKFEWTKVCQVSFDKLKAVLAEASILA</sequence>
<dbReference type="EMBL" id="SMMG02000007">
    <property type="protein sequence ID" value="KAA3466068.1"/>
    <property type="molecule type" value="Genomic_DNA"/>
</dbReference>
<dbReference type="PANTHER" id="PTHR33064">
    <property type="entry name" value="POL PROTEIN"/>
    <property type="match status" value="1"/>
</dbReference>
<keyword evidence="2" id="KW-1185">Reference proteome</keyword>
<dbReference type="Gene3D" id="3.30.70.270">
    <property type="match status" value="2"/>
</dbReference>
<evidence type="ECO:0000313" key="2">
    <source>
        <dbReference type="Proteomes" id="UP000325315"/>
    </source>
</evidence>
<dbReference type="SUPFAM" id="SSF56672">
    <property type="entry name" value="DNA/RNA polymerases"/>
    <property type="match status" value="1"/>
</dbReference>
<proteinExistence type="predicted"/>
<dbReference type="InterPro" id="IPR043502">
    <property type="entry name" value="DNA/RNA_pol_sf"/>
</dbReference>
<reference evidence="1" key="1">
    <citation type="submission" date="2019-08" db="EMBL/GenBank/DDBJ databases">
        <authorList>
            <person name="Liu F."/>
        </authorList>
    </citation>
    <scope>NUCLEOTIDE SEQUENCE [LARGE SCALE GENOMIC DNA]</scope>
    <source>
        <strain evidence="1">PA1801</strain>
        <tissue evidence="1">Leaf</tissue>
    </source>
</reference>